<keyword evidence="1" id="KW-0472">Membrane</keyword>
<dbReference type="RefSeq" id="WP_028069607.1">
    <property type="nucleotide sequence ID" value="NZ_CP141191.1"/>
</dbReference>
<dbReference type="Proteomes" id="UP001566204">
    <property type="component" value="Unassembled WGS sequence"/>
</dbReference>
<comment type="caution">
    <text evidence="2">The sequence shown here is derived from an EMBL/GenBank/DDBJ whole genome shotgun (WGS) entry which is preliminary data.</text>
</comment>
<feature type="transmembrane region" description="Helical" evidence="1">
    <location>
        <begin position="7"/>
        <end position="28"/>
    </location>
</feature>
<proteinExistence type="predicted"/>
<keyword evidence="3" id="KW-1185">Reference proteome</keyword>
<reference evidence="2 3" key="1">
    <citation type="submission" date="2024-06" db="EMBL/GenBank/DDBJ databases">
        <title>Soil Sphingobacterium thalpophilum.</title>
        <authorList>
            <person name="Yang J."/>
            <person name="Li J."/>
        </authorList>
    </citation>
    <scope>NUCLEOTIDE SEQUENCE [LARGE SCALE GENOMIC DNA]</scope>
    <source>
        <strain evidence="2 3">22g91tb</strain>
    </source>
</reference>
<feature type="transmembrane region" description="Helical" evidence="1">
    <location>
        <begin position="67"/>
        <end position="90"/>
    </location>
</feature>
<name>A0ABV4HF41_9SPHI</name>
<protein>
    <submittedName>
        <fullName evidence="2">Uncharacterized protein</fullName>
    </submittedName>
</protein>
<keyword evidence="1" id="KW-0812">Transmembrane</keyword>
<evidence type="ECO:0000313" key="2">
    <source>
        <dbReference type="EMBL" id="MEZ0452917.1"/>
    </source>
</evidence>
<gene>
    <name evidence="2" type="ORF">ABTW24_15075</name>
</gene>
<evidence type="ECO:0000313" key="3">
    <source>
        <dbReference type="Proteomes" id="UP001566204"/>
    </source>
</evidence>
<keyword evidence="1" id="KW-1133">Transmembrane helix</keyword>
<dbReference type="EMBL" id="JBEOQB010000004">
    <property type="protein sequence ID" value="MEZ0452917.1"/>
    <property type="molecule type" value="Genomic_DNA"/>
</dbReference>
<evidence type="ECO:0000256" key="1">
    <source>
        <dbReference type="SAM" id="Phobius"/>
    </source>
</evidence>
<dbReference type="GeneID" id="78464827"/>
<sequence>MKISKQRLVIMLGGIALLLCIPLIAMQFTEEVKWTGWDFVVMGALLTLTALLWELVWRGVRTFGYRVLLCSFIVVGFLLIWAELAVGIFGTPIAGS</sequence>
<feature type="transmembrane region" description="Helical" evidence="1">
    <location>
        <begin position="34"/>
        <end position="55"/>
    </location>
</feature>
<accession>A0ABV4HF41</accession>
<organism evidence="2 3">
    <name type="scientific">Sphingobacterium thalpophilum</name>
    <dbReference type="NCBI Taxonomy" id="259"/>
    <lineage>
        <taxon>Bacteria</taxon>
        <taxon>Pseudomonadati</taxon>
        <taxon>Bacteroidota</taxon>
        <taxon>Sphingobacteriia</taxon>
        <taxon>Sphingobacteriales</taxon>
        <taxon>Sphingobacteriaceae</taxon>
        <taxon>Sphingobacterium</taxon>
    </lineage>
</organism>